<reference evidence="1 2" key="1">
    <citation type="submission" date="2024-07" db="EMBL/GenBank/DDBJ databases">
        <title>Section-level genome sequencing and comparative genomics of Aspergillus sections Usti and Cavernicolus.</title>
        <authorList>
            <consortium name="Lawrence Berkeley National Laboratory"/>
            <person name="Nybo J.L."/>
            <person name="Vesth T.C."/>
            <person name="Theobald S."/>
            <person name="Frisvad J.C."/>
            <person name="Larsen T.O."/>
            <person name="Kjaerboelling I."/>
            <person name="Rothschild-Mancinelli K."/>
            <person name="Lyhne E.K."/>
            <person name="Kogle M.E."/>
            <person name="Barry K."/>
            <person name="Clum A."/>
            <person name="Na H."/>
            <person name="Ledsgaard L."/>
            <person name="Lin J."/>
            <person name="Lipzen A."/>
            <person name="Kuo A."/>
            <person name="Riley R."/>
            <person name="Mondo S."/>
            <person name="LaButti K."/>
            <person name="Haridas S."/>
            <person name="Pangalinan J."/>
            <person name="Salamov A.A."/>
            <person name="Simmons B.A."/>
            <person name="Magnuson J.K."/>
            <person name="Chen J."/>
            <person name="Drula E."/>
            <person name="Henrissat B."/>
            <person name="Wiebenga A."/>
            <person name="Lubbers R.J."/>
            <person name="Gomes A.C."/>
            <person name="Macurrencykelacurrency M.R."/>
            <person name="Stajich J."/>
            <person name="Grigoriev I.V."/>
            <person name="Mortensen U.H."/>
            <person name="De vries R.P."/>
            <person name="Baker S.E."/>
            <person name="Andersen M.R."/>
        </authorList>
    </citation>
    <scope>NUCLEOTIDE SEQUENCE [LARGE SCALE GENOMIC DNA]</scope>
    <source>
        <strain evidence="1 2">CBS 756.74</strain>
    </source>
</reference>
<comment type="caution">
    <text evidence="1">The sequence shown here is derived from an EMBL/GenBank/DDBJ whole genome shotgun (WGS) entry which is preliminary data.</text>
</comment>
<protein>
    <submittedName>
        <fullName evidence="1">Uncharacterized protein</fullName>
    </submittedName>
</protein>
<name>A0ABR4J769_9EURO</name>
<dbReference type="RefSeq" id="XP_070891854.1">
    <property type="nucleotide sequence ID" value="XM_071042370.1"/>
</dbReference>
<organism evidence="1 2">
    <name type="scientific">Aspergillus pseudodeflectus</name>
    <dbReference type="NCBI Taxonomy" id="176178"/>
    <lineage>
        <taxon>Eukaryota</taxon>
        <taxon>Fungi</taxon>
        <taxon>Dikarya</taxon>
        <taxon>Ascomycota</taxon>
        <taxon>Pezizomycotina</taxon>
        <taxon>Eurotiomycetes</taxon>
        <taxon>Eurotiomycetidae</taxon>
        <taxon>Eurotiales</taxon>
        <taxon>Aspergillaceae</taxon>
        <taxon>Aspergillus</taxon>
        <taxon>Aspergillus subgen. Nidulantes</taxon>
    </lineage>
</organism>
<dbReference type="EMBL" id="JBFXLR010000143">
    <property type="protein sequence ID" value="KAL2835805.1"/>
    <property type="molecule type" value="Genomic_DNA"/>
</dbReference>
<dbReference type="Proteomes" id="UP001610444">
    <property type="component" value="Unassembled WGS sequence"/>
</dbReference>
<accession>A0ABR4J769</accession>
<proteinExistence type="predicted"/>
<gene>
    <name evidence="1" type="ORF">BJX68DRAFT_251315</name>
</gene>
<keyword evidence="2" id="KW-1185">Reference proteome</keyword>
<sequence length="71" mass="7815">MTEDARTTISEAFLAGLLRPYPRAKIFKSAKTDISSEDKQAMAYSRLFTLAGARSIKKLGGPFYVKMPSPS</sequence>
<dbReference type="GeneID" id="98157534"/>
<evidence type="ECO:0000313" key="2">
    <source>
        <dbReference type="Proteomes" id="UP001610444"/>
    </source>
</evidence>
<evidence type="ECO:0000313" key="1">
    <source>
        <dbReference type="EMBL" id="KAL2835805.1"/>
    </source>
</evidence>